<reference evidence="2 3" key="1">
    <citation type="submission" date="2020-11" db="EMBL/GenBank/DDBJ databases">
        <title>Description of Pontivivens ytuae sp. nov. isolated from deep sea sediment of Mariana Trench.</title>
        <authorList>
            <person name="Wang Z."/>
            <person name="Sun Q.-L."/>
            <person name="Xu X.-D."/>
            <person name="Tang Y.-Z."/>
            <person name="Zhang J."/>
        </authorList>
    </citation>
    <scope>NUCLEOTIDE SEQUENCE [LARGE SCALE GENOMIC DNA]</scope>
    <source>
        <strain evidence="2 3">MT2928</strain>
    </source>
</reference>
<gene>
    <name evidence="2" type="ORF">I0K15_03935</name>
</gene>
<keyword evidence="3" id="KW-1185">Reference proteome</keyword>
<keyword evidence="1" id="KW-0732">Signal</keyword>
<protein>
    <submittedName>
        <fullName evidence="2">Uncharacterized protein</fullName>
    </submittedName>
</protein>
<feature type="chain" id="PRO_5032919995" evidence="1">
    <location>
        <begin position="19"/>
        <end position="188"/>
    </location>
</feature>
<evidence type="ECO:0000313" key="3">
    <source>
        <dbReference type="Proteomes" id="UP000594800"/>
    </source>
</evidence>
<accession>A0A7S9LTF5</accession>
<name>A0A7S9LTF5_9RHOB</name>
<dbReference type="RefSeq" id="WP_196104128.1">
    <property type="nucleotide sequence ID" value="NZ_CP064942.1"/>
</dbReference>
<evidence type="ECO:0000256" key="1">
    <source>
        <dbReference type="SAM" id="SignalP"/>
    </source>
</evidence>
<organism evidence="2 3">
    <name type="scientific">Pontivivens ytuae</name>
    <dbReference type="NCBI Taxonomy" id="2789856"/>
    <lineage>
        <taxon>Bacteria</taxon>
        <taxon>Pseudomonadati</taxon>
        <taxon>Pseudomonadota</taxon>
        <taxon>Alphaproteobacteria</taxon>
        <taxon>Rhodobacterales</taxon>
        <taxon>Paracoccaceae</taxon>
        <taxon>Pontivivens</taxon>
    </lineage>
</organism>
<feature type="signal peptide" evidence="1">
    <location>
        <begin position="1"/>
        <end position="18"/>
    </location>
</feature>
<dbReference type="Proteomes" id="UP000594800">
    <property type="component" value="Chromosome"/>
</dbReference>
<evidence type="ECO:0000313" key="2">
    <source>
        <dbReference type="EMBL" id="QPH54927.1"/>
    </source>
</evidence>
<dbReference type="AlphaFoldDB" id="A0A7S9LTF5"/>
<proteinExistence type="predicted"/>
<sequence length="188" mass="20692">MRFLVCVALVAASLGVSASADSVRVRGTIDSQDLQRVQNADDGARIYLRSLGGSVAYADDIAAEANDRNMTVVVRGSRDNASATCRIVMLAWRVTYDRGAHCGFHVGRSALTGQSTRADMTRNLMELDPSGQLLTLYSSRAGAFNPSGRVIVWLPVEQLMAIKNSQPRRQVQRRSHLLPDGFDQWLRR</sequence>
<dbReference type="EMBL" id="CP064942">
    <property type="protein sequence ID" value="QPH54927.1"/>
    <property type="molecule type" value="Genomic_DNA"/>
</dbReference>
<dbReference type="KEGG" id="poz:I0K15_03935"/>